<name>A0AAE8ZSI6_CAEBR</name>
<dbReference type="Proteomes" id="UP000827892">
    <property type="component" value="Chromosome X"/>
</dbReference>
<dbReference type="EMBL" id="CP090896">
    <property type="protein sequence ID" value="ULT81306.1"/>
    <property type="molecule type" value="Genomic_DNA"/>
</dbReference>
<protein>
    <submittedName>
        <fullName evidence="1">Uncharacterized protein</fullName>
    </submittedName>
</protein>
<proteinExistence type="predicted"/>
<evidence type="ECO:0000313" key="2">
    <source>
        <dbReference type="Proteomes" id="UP000827892"/>
    </source>
</evidence>
<sequence length="224" mass="24354">MCPKEVFEAGVTLDVRTSKASIPQESTVRSENPIIFENQAHQDNVKYPLVEDEAPDESAGSETVESEISTTISLIKNSASASTEKTIPENPRTMEALTIPDASRIICSADMGGSEEDTIALAKQDLLILQNHKIQTSTLLCNGKWEDYRRCMKKCTKIHFVGVFVPAQMITSRLVAMASETTPEVSTSMVQSSSASAPKTIDASLAPNFPIVPMQGFIDQSNNL</sequence>
<dbReference type="AlphaFoldDB" id="A0AAE8ZSI6"/>
<accession>A0AAE8ZSI6</accession>
<gene>
    <name evidence="1" type="ORF">L3Y34_011293</name>
</gene>
<organism evidence="1 2">
    <name type="scientific">Caenorhabditis briggsae</name>
    <dbReference type="NCBI Taxonomy" id="6238"/>
    <lineage>
        <taxon>Eukaryota</taxon>
        <taxon>Metazoa</taxon>
        <taxon>Ecdysozoa</taxon>
        <taxon>Nematoda</taxon>
        <taxon>Chromadorea</taxon>
        <taxon>Rhabditida</taxon>
        <taxon>Rhabditina</taxon>
        <taxon>Rhabditomorpha</taxon>
        <taxon>Rhabditoidea</taxon>
        <taxon>Rhabditidae</taxon>
        <taxon>Peloderinae</taxon>
        <taxon>Caenorhabditis</taxon>
    </lineage>
</organism>
<evidence type="ECO:0000313" key="1">
    <source>
        <dbReference type="EMBL" id="ULT81306.1"/>
    </source>
</evidence>
<reference evidence="1 2" key="1">
    <citation type="submission" date="2022-05" db="EMBL/GenBank/DDBJ databases">
        <title>Chromosome-level reference genomes for two strains of Caenorhabditis briggsae: an improved platform for comparative genomics.</title>
        <authorList>
            <person name="Stevens L."/>
            <person name="Andersen E.C."/>
        </authorList>
    </citation>
    <scope>NUCLEOTIDE SEQUENCE [LARGE SCALE GENOMIC DNA]</scope>
    <source>
        <strain evidence="1">QX1410_ONT</strain>
        <tissue evidence="1">Whole-organism</tissue>
    </source>
</reference>